<reference evidence="9 10" key="1">
    <citation type="submission" date="2018-08" db="EMBL/GenBank/DDBJ databases">
        <title>Genomic investigation of the strawberry pathogen Phytophthora fragariae indicates pathogenicity is determined by transcriptional variation in three key races.</title>
        <authorList>
            <person name="Adams T.M."/>
            <person name="Armitage A.D."/>
            <person name="Sobczyk M.K."/>
            <person name="Bates H.J."/>
            <person name="Dunwell J.M."/>
            <person name="Nellist C.F."/>
            <person name="Harrison R.J."/>
        </authorList>
    </citation>
    <scope>NUCLEOTIDE SEQUENCE [LARGE SCALE GENOMIC DNA]</scope>
    <source>
        <strain evidence="8 11">A4</strain>
        <strain evidence="7 12">BC-1</strain>
        <strain evidence="6 14">BC-23</strain>
        <strain evidence="5 10">NOV-27</strain>
        <strain evidence="4 13">NOV-71</strain>
        <strain evidence="2 9">NOV-9</strain>
        <strain evidence="3 15">ONT-3</strain>
    </source>
</reference>
<evidence type="ECO:0000313" key="7">
    <source>
        <dbReference type="EMBL" id="KAE9220986.1"/>
    </source>
</evidence>
<feature type="region of interest" description="Disordered" evidence="1">
    <location>
        <begin position="1"/>
        <end position="45"/>
    </location>
</feature>
<dbReference type="Proteomes" id="UP000441208">
    <property type="component" value="Unassembled WGS sequence"/>
</dbReference>
<dbReference type="AlphaFoldDB" id="A0A6A3S4Q5"/>
<dbReference type="Proteomes" id="UP000433483">
    <property type="component" value="Unassembled WGS sequence"/>
</dbReference>
<dbReference type="EMBL" id="QXGF01000692">
    <property type="protein sequence ID" value="KAE8936743.1"/>
    <property type="molecule type" value="Genomic_DNA"/>
</dbReference>
<dbReference type="EMBL" id="QXGD01000895">
    <property type="protein sequence ID" value="KAE9220986.1"/>
    <property type="molecule type" value="Genomic_DNA"/>
</dbReference>
<dbReference type="Proteomes" id="UP000429523">
    <property type="component" value="Unassembled WGS sequence"/>
</dbReference>
<dbReference type="Proteomes" id="UP000437068">
    <property type="component" value="Unassembled WGS sequence"/>
</dbReference>
<evidence type="ECO:0000313" key="10">
    <source>
        <dbReference type="Proteomes" id="UP000433483"/>
    </source>
</evidence>
<dbReference type="Proteomes" id="UP000488956">
    <property type="component" value="Unassembled WGS sequence"/>
</dbReference>
<dbReference type="EMBL" id="QXFX01001285">
    <property type="protein sequence ID" value="KAE9093122.1"/>
    <property type="molecule type" value="Genomic_DNA"/>
</dbReference>
<dbReference type="EMBL" id="QXGC01000953">
    <property type="protein sequence ID" value="KAE9215496.1"/>
    <property type="molecule type" value="Genomic_DNA"/>
</dbReference>
<evidence type="ECO:0000313" key="15">
    <source>
        <dbReference type="Proteomes" id="UP000488956"/>
    </source>
</evidence>
<evidence type="ECO:0000313" key="8">
    <source>
        <dbReference type="EMBL" id="KAE9293790.1"/>
    </source>
</evidence>
<gene>
    <name evidence="8" type="ORF">PF001_g18092</name>
    <name evidence="7" type="ORF">PF002_g15716</name>
    <name evidence="6" type="ORF">PF004_g14731</name>
    <name evidence="5" type="ORF">PF005_g14091</name>
    <name evidence="4" type="ORF">PF007_g12388</name>
    <name evidence="2" type="ORF">PF009_g13340</name>
    <name evidence="3" type="ORF">PF010_g17610</name>
</gene>
<evidence type="ECO:0000313" key="13">
    <source>
        <dbReference type="Proteomes" id="UP000441208"/>
    </source>
</evidence>
<dbReference type="EMBL" id="QXFZ01000650">
    <property type="protein sequence ID" value="KAE9109098.1"/>
    <property type="molecule type" value="Genomic_DNA"/>
</dbReference>
<proteinExistence type="predicted"/>
<dbReference type="EMBL" id="QXGB01000815">
    <property type="protein sequence ID" value="KAE9203660.1"/>
    <property type="molecule type" value="Genomic_DNA"/>
</dbReference>
<sequence length="61" mass="6797">MLIGTPNRAEARSRRAMQSGVQRLASRSASKDVFPPQRKLGARRSRRWVIPQVMNASSSST</sequence>
<evidence type="ECO:0000313" key="9">
    <source>
        <dbReference type="Proteomes" id="UP000429523"/>
    </source>
</evidence>
<evidence type="ECO:0000256" key="1">
    <source>
        <dbReference type="SAM" id="MobiDB-lite"/>
    </source>
</evidence>
<keyword evidence="10" id="KW-1185">Reference proteome</keyword>
<dbReference type="Proteomes" id="UP000476176">
    <property type="component" value="Unassembled WGS sequence"/>
</dbReference>
<organism evidence="4 13">
    <name type="scientific">Phytophthora fragariae</name>
    <dbReference type="NCBI Taxonomy" id="53985"/>
    <lineage>
        <taxon>Eukaryota</taxon>
        <taxon>Sar</taxon>
        <taxon>Stramenopiles</taxon>
        <taxon>Oomycota</taxon>
        <taxon>Peronosporomycetes</taxon>
        <taxon>Peronosporales</taxon>
        <taxon>Peronosporaceae</taxon>
        <taxon>Phytophthora</taxon>
    </lineage>
</organism>
<dbReference type="EMBL" id="QXGE01001355">
    <property type="protein sequence ID" value="KAE9293790.1"/>
    <property type="molecule type" value="Genomic_DNA"/>
</dbReference>
<evidence type="ECO:0000313" key="4">
    <source>
        <dbReference type="EMBL" id="KAE9109098.1"/>
    </source>
</evidence>
<feature type="compositionally biased region" description="Polar residues" evidence="1">
    <location>
        <begin position="19"/>
        <end position="28"/>
    </location>
</feature>
<protein>
    <submittedName>
        <fullName evidence="4">Uncharacterized protein</fullName>
    </submittedName>
</protein>
<dbReference type="Proteomes" id="UP000440367">
    <property type="component" value="Unassembled WGS sequence"/>
</dbReference>
<evidence type="ECO:0000313" key="5">
    <source>
        <dbReference type="EMBL" id="KAE9203660.1"/>
    </source>
</evidence>
<comment type="caution">
    <text evidence="4">The sequence shown here is derived from an EMBL/GenBank/DDBJ whole genome shotgun (WGS) entry which is preliminary data.</text>
</comment>
<evidence type="ECO:0000313" key="2">
    <source>
        <dbReference type="EMBL" id="KAE8936743.1"/>
    </source>
</evidence>
<accession>A0A6A3S4Q5</accession>
<evidence type="ECO:0000313" key="14">
    <source>
        <dbReference type="Proteomes" id="UP000476176"/>
    </source>
</evidence>
<evidence type="ECO:0000313" key="12">
    <source>
        <dbReference type="Proteomes" id="UP000440367"/>
    </source>
</evidence>
<evidence type="ECO:0000313" key="3">
    <source>
        <dbReference type="EMBL" id="KAE9093122.1"/>
    </source>
</evidence>
<name>A0A6A3S4Q5_9STRA</name>
<evidence type="ECO:0000313" key="6">
    <source>
        <dbReference type="EMBL" id="KAE9215496.1"/>
    </source>
</evidence>
<evidence type="ECO:0000313" key="11">
    <source>
        <dbReference type="Proteomes" id="UP000437068"/>
    </source>
</evidence>